<dbReference type="PROSITE" id="PS00028">
    <property type="entry name" value="ZINC_FINGER_C2H2_1"/>
    <property type="match status" value="1"/>
</dbReference>
<accession>C5DYS5</accession>
<feature type="region of interest" description="Disordered" evidence="5">
    <location>
        <begin position="401"/>
        <end position="525"/>
    </location>
</feature>
<evidence type="ECO:0000259" key="7">
    <source>
        <dbReference type="PROSITE" id="PS50157"/>
    </source>
</evidence>
<dbReference type="FunCoup" id="C5DYS5">
    <property type="interactions" value="940"/>
</dbReference>
<dbReference type="KEGG" id="zro:ZYRO0F15400g"/>
<dbReference type="Pfam" id="PF21884">
    <property type="entry name" value="ZUO1-like_ZHD"/>
    <property type="match status" value="1"/>
</dbReference>
<dbReference type="InParanoid" id="C5DYS5"/>
<evidence type="ECO:0000256" key="2">
    <source>
        <dbReference type="ARBA" id="ARBA00022771"/>
    </source>
</evidence>
<dbReference type="SMART" id="SM00271">
    <property type="entry name" value="DnaJ"/>
    <property type="match status" value="1"/>
</dbReference>
<dbReference type="Gene3D" id="1.10.287.110">
    <property type="entry name" value="DnaJ domain"/>
    <property type="match status" value="1"/>
</dbReference>
<dbReference type="InterPro" id="IPR054076">
    <property type="entry name" value="ZUO1-like_ZHD"/>
</dbReference>
<dbReference type="InterPro" id="IPR022755">
    <property type="entry name" value="Znf_C2H2_jaz"/>
</dbReference>
<dbReference type="GO" id="GO:0008270">
    <property type="term" value="F:zinc ion binding"/>
    <property type="evidence" value="ECO:0007669"/>
    <property type="project" value="UniProtKB-KW"/>
</dbReference>
<keyword evidence="2 4" id="KW-0863">Zinc-finger</keyword>
<reference evidence="8 9" key="1">
    <citation type="journal article" date="2009" name="Genome Res.">
        <title>Comparative genomics of protoploid Saccharomycetaceae.</title>
        <authorList>
            <consortium name="The Genolevures Consortium"/>
            <person name="Souciet J.-L."/>
            <person name="Dujon B."/>
            <person name="Gaillardin C."/>
            <person name="Johnston M."/>
            <person name="Baret P.V."/>
            <person name="Cliften P."/>
            <person name="Sherman D.J."/>
            <person name="Weissenbach J."/>
            <person name="Westhof E."/>
            <person name="Wincker P."/>
            <person name="Jubin C."/>
            <person name="Poulain J."/>
            <person name="Barbe V."/>
            <person name="Segurens B."/>
            <person name="Artiguenave F."/>
            <person name="Anthouard V."/>
            <person name="Vacherie B."/>
            <person name="Val M.-E."/>
            <person name="Fulton R.S."/>
            <person name="Minx P."/>
            <person name="Wilson R."/>
            <person name="Durrens P."/>
            <person name="Jean G."/>
            <person name="Marck C."/>
            <person name="Martin T."/>
            <person name="Nikolski M."/>
            <person name="Rolland T."/>
            <person name="Seret M.-L."/>
            <person name="Casaregola S."/>
            <person name="Despons L."/>
            <person name="Fairhead C."/>
            <person name="Fischer G."/>
            <person name="Lafontaine I."/>
            <person name="Leh V."/>
            <person name="Lemaire M."/>
            <person name="de Montigny J."/>
            <person name="Neuveglise C."/>
            <person name="Thierry A."/>
            <person name="Blanc-Lenfle I."/>
            <person name="Bleykasten C."/>
            <person name="Diffels J."/>
            <person name="Fritsch E."/>
            <person name="Frangeul L."/>
            <person name="Goeffon A."/>
            <person name="Jauniaux N."/>
            <person name="Kachouri-Lafond R."/>
            <person name="Payen C."/>
            <person name="Potier S."/>
            <person name="Pribylova L."/>
            <person name="Ozanne C."/>
            <person name="Richard G.-F."/>
            <person name="Sacerdot C."/>
            <person name="Straub M.-L."/>
            <person name="Talla E."/>
        </authorList>
    </citation>
    <scope>NUCLEOTIDE SEQUENCE [LARGE SCALE GENOMIC DNA]</scope>
    <source>
        <strain evidence="8 9">ATCC 2623 / CBS 732 / BCRC 21506 / NBRC 1130 / NCYC 568 / NRRL Y-229</strain>
    </source>
</reference>
<dbReference type="PROSITE" id="PS50076">
    <property type="entry name" value="DNAJ_2"/>
    <property type="match status" value="1"/>
</dbReference>
<dbReference type="FunFam" id="1.10.287.110:FF:000046">
    <property type="entry name" value="dnaJ homolog subfamily C member 21"/>
    <property type="match status" value="1"/>
</dbReference>
<dbReference type="Pfam" id="PF12171">
    <property type="entry name" value="zf-C2H2_jaz"/>
    <property type="match status" value="1"/>
</dbReference>
<dbReference type="PANTHER" id="PTHR44029:SF1">
    <property type="entry name" value="DNAJ HOMOLOG SUBFAMILY C MEMBER 21"/>
    <property type="match status" value="1"/>
</dbReference>
<dbReference type="Gene3D" id="3.30.160.60">
    <property type="entry name" value="Classic Zinc Finger"/>
    <property type="match status" value="1"/>
</dbReference>
<keyword evidence="3" id="KW-0862">Zinc</keyword>
<proteinExistence type="predicted"/>
<evidence type="ECO:0000313" key="9">
    <source>
        <dbReference type="Proteomes" id="UP000008536"/>
    </source>
</evidence>
<evidence type="ECO:0000313" key="8">
    <source>
        <dbReference type="EMBL" id="CAR28936.1"/>
    </source>
</evidence>
<feature type="compositionally biased region" description="Polar residues" evidence="5">
    <location>
        <begin position="295"/>
        <end position="304"/>
    </location>
</feature>
<keyword evidence="9" id="KW-1185">Reference proteome</keyword>
<feature type="compositionally biased region" description="Acidic residues" evidence="5">
    <location>
        <begin position="485"/>
        <end position="495"/>
    </location>
</feature>
<evidence type="ECO:0000256" key="4">
    <source>
        <dbReference type="PROSITE-ProRule" id="PRU00042"/>
    </source>
</evidence>
<dbReference type="SUPFAM" id="SSF46565">
    <property type="entry name" value="Chaperone J-domain"/>
    <property type="match status" value="1"/>
</dbReference>
<dbReference type="InterPro" id="IPR051964">
    <property type="entry name" value="Chaperone_stress_response"/>
</dbReference>
<dbReference type="STRING" id="559307.C5DYS5"/>
<dbReference type="GO" id="GO:0005737">
    <property type="term" value="C:cytoplasm"/>
    <property type="evidence" value="ECO:0007669"/>
    <property type="project" value="TreeGrafter"/>
</dbReference>
<evidence type="ECO:0000256" key="5">
    <source>
        <dbReference type="SAM" id="MobiDB-lite"/>
    </source>
</evidence>
<feature type="compositionally biased region" description="Basic and acidic residues" evidence="5">
    <location>
        <begin position="270"/>
        <end position="294"/>
    </location>
</feature>
<name>C5DYS5_ZYGRC</name>
<feature type="region of interest" description="Disordered" evidence="5">
    <location>
        <begin position="270"/>
        <end position="304"/>
    </location>
</feature>
<organism evidence="8 9">
    <name type="scientific">Zygosaccharomyces rouxii (strain ATCC 2623 / CBS 732 / NBRC 1130 / NCYC 568 / NRRL Y-229)</name>
    <dbReference type="NCBI Taxonomy" id="559307"/>
    <lineage>
        <taxon>Eukaryota</taxon>
        <taxon>Fungi</taxon>
        <taxon>Dikarya</taxon>
        <taxon>Ascomycota</taxon>
        <taxon>Saccharomycotina</taxon>
        <taxon>Saccharomycetes</taxon>
        <taxon>Saccharomycetales</taxon>
        <taxon>Saccharomycetaceae</taxon>
        <taxon>Zygosaccharomyces</taxon>
    </lineage>
</organism>
<gene>
    <name evidence="8" type="ordered locus">ZYRO0F15400g</name>
</gene>
<feature type="compositionally biased region" description="Low complexity" evidence="5">
    <location>
        <begin position="328"/>
        <end position="343"/>
    </location>
</feature>
<dbReference type="EMBL" id="CU928178">
    <property type="protein sequence ID" value="CAR28936.1"/>
    <property type="molecule type" value="Genomic_DNA"/>
</dbReference>
<evidence type="ECO:0000256" key="3">
    <source>
        <dbReference type="ARBA" id="ARBA00022833"/>
    </source>
</evidence>
<dbReference type="HOGENOM" id="CLU_009539_2_1_1"/>
<feature type="domain" description="C2H2-type" evidence="7">
    <location>
        <begin position="361"/>
        <end position="390"/>
    </location>
</feature>
<dbReference type="PANTHER" id="PTHR44029">
    <property type="entry name" value="DNAJ HOMOLOG SUBFAMILY C MEMBER 21"/>
    <property type="match status" value="1"/>
</dbReference>
<feature type="compositionally biased region" description="Acidic residues" evidence="5">
    <location>
        <begin position="421"/>
        <end position="454"/>
    </location>
</feature>
<dbReference type="InterPro" id="IPR036236">
    <property type="entry name" value="Znf_C2H2_sf"/>
</dbReference>
<dbReference type="InterPro" id="IPR036869">
    <property type="entry name" value="J_dom_sf"/>
</dbReference>
<dbReference type="AlphaFoldDB" id="C5DYS5"/>
<dbReference type="CDD" id="cd06257">
    <property type="entry name" value="DnaJ"/>
    <property type="match status" value="1"/>
</dbReference>
<dbReference type="PROSITE" id="PS50157">
    <property type="entry name" value="ZINC_FINGER_C2H2_2"/>
    <property type="match status" value="1"/>
</dbReference>
<dbReference type="InterPro" id="IPR001623">
    <property type="entry name" value="DnaJ_domain"/>
</dbReference>
<dbReference type="PROSITE" id="PS00636">
    <property type="entry name" value="DNAJ_1"/>
    <property type="match status" value="1"/>
</dbReference>
<dbReference type="Pfam" id="PF00226">
    <property type="entry name" value="DnaJ"/>
    <property type="match status" value="1"/>
</dbReference>
<keyword evidence="1" id="KW-0479">Metal-binding</keyword>
<dbReference type="InterPro" id="IPR018253">
    <property type="entry name" value="DnaJ_domain_CS"/>
</dbReference>
<sequence length="525" mass="61948">MKTCYYELLGVSSTADDLELKKAFRRKALQYHPDKNRDNVEEATETFAQIRAAYEVLNDPQERAWYDSHKSQILNDDINGGTYEDDEYGSYAMDTGVTSEELLMFFNSSLYTRLDDTPAGFYQIAGKVFARLAKDEVLHGRMSGFKEFNRYDDDYFESKISSNGYVKACDDRIKEMLKDDSRCLFPPFGSSATDYEVLKTFYKKWSSFNTVKSFRWKDEYMYSSIYDRRTKREINKRNDKIRQQSRNEYNKTVKRFVTFIKKLDRRVQEGERKAKESKRESERAKFQELKRTAQREQPQFEMQSWQTIDENKWDDLEKLYSGGEENSDYGYDNKNDNNNTNNNDNEKYENGDSDEYVELIYDCFVCNKRFKSENQLENHNNTKAHRKNVKKIQRQMKKEDFALGLDDLSDLDDYASAQSREDEEEDQEEQEDEEQEAESEDESEDESDDESDDEELKKLEEELAQIEQQLKGVSTSDEKNSPVQDENDVNADVDVEVEKSDSESLPSQDKEDEEFQRSLEDLDKE</sequence>
<protein>
    <submittedName>
        <fullName evidence="8">ZYRO0F15400p</fullName>
    </submittedName>
</protein>
<dbReference type="InterPro" id="IPR013087">
    <property type="entry name" value="Znf_C2H2_type"/>
</dbReference>
<feature type="compositionally biased region" description="Basic and acidic residues" evidence="5">
    <location>
        <begin position="515"/>
        <end position="525"/>
    </location>
</feature>
<evidence type="ECO:0000259" key="6">
    <source>
        <dbReference type="PROSITE" id="PS50076"/>
    </source>
</evidence>
<evidence type="ECO:0000256" key="1">
    <source>
        <dbReference type="ARBA" id="ARBA00022723"/>
    </source>
</evidence>
<feature type="region of interest" description="Disordered" evidence="5">
    <location>
        <begin position="324"/>
        <end position="350"/>
    </location>
</feature>
<feature type="domain" description="J" evidence="6">
    <location>
        <begin position="4"/>
        <end position="70"/>
    </location>
</feature>
<dbReference type="PRINTS" id="PR00625">
    <property type="entry name" value="JDOMAIN"/>
</dbReference>
<dbReference type="SUPFAM" id="SSF57667">
    <property type="entry name" value="beta-beta-alpha zinc fingers"/>
    <property type="match status" value="1"/>
</dbReference>
<dbReference type="Proteomes" id="UP000008536">
    <property type="component" value="Chromosome F"/>
</dbReference>